<feature type="signal peptide" evidence="2">
    <location>
        <begin position="1"/>
        <end position="20"/>
    </location>
</feature>
<evidence type="ECO:0000313" key="3">
    <source>
        <dbReference type="EMBL" id="NIJ66719.1"/>
    </source>
</evidence>
<evidence type="ECO:0000256" key="2">
    <source>
        <dbReference type="SAM" id="SignalP"/>
    </source>
</evidence>
<dbReference type="AlphaFoldDB" id="A0A7X5ZXD6"/>
<reference evidence="3 4" key="1">
    <citation type="submission" date="2020-03" db="EMBL/GenBank/DDBJ databases">
        <title>Genomic Encyclopedia of Type Strains, Phase IV (KMG-IV): sequencing the most valuable type-strain genomes for metagenomic binning, comparative biology and taxonomic classification.</title>
        <authorList>
            <person name="Goeker M."/>
        </authorList>
    </citation>
    <scope>NUCLEOTIDE SEQUENCE [LARGE SCALE GENOMIC DNA]</scope>
    <source>
        <strain evidence="3 4">DSM 4733</strain>
    </source>
</reference>
<dbReference type="RefSeq" id="WP_167301035.1">
    <property type="nucleotide sequence ID" value="NZ_JAASQV010000004.1"/>
</dbReference>
<keyword evidence="4" id="KW-1185">Reference proteome</keyword>
<accession>A0A7X5ZXD6</accession>
<name>A0A7X5ZXD6_9SPHN</name>
<keyword evidence="2" id="KW-0732">Signal</keyword>
<protein>
    <submittedName>
        <fullName evidence="3">Uncharacterized protein</fullName>
    </submittedName>
</protein>
<feature type="region of interest" description="Disordered" evidence="1">
    <location>
        <begin position="253"/>
        <end position="276"/>
    </location>
</feature>
<sequence length="276" mass="29708">MMRAAFLLPFGLLAPSLAAAQQAGDQFQLVRTTLVEQRGPGTMRSSQNSDALIERIVAVTPAGVELEYGLPPGSQGGDWTFPVRVFQPQGGALQLRDRAALEARIDKWLKDANLTRAACGHWVAGWAAFRIECDPDTALRTVDAFAIGQLKLVDGAPYADAQAARPAPLRARPDGKGFTAELAVDPAAIRDELARADVAAAEIGGQELTLDAARKAHAGDQVSGTIKVTIDLAGTVSRRTRIVTWTITRNGRTETRTTTERVERRPIQQHVDPNSI</sequence>
<organism evidence="3 4">
    <name type="scientific">Sphingomonas leidyi</name>
    <dbReference type="NCBI Taxonomy" id="68569"/>
    <lineage>
        <taxon>Bacteria</taxon>
        <taxon>Pseudomonadati</taxon>
        <taxon>Pseudomonadota</taxon>
        <taxon>Alphaproteobacteria</taxon>
        <taxon>Sphingomonadales</taxon>
        <taxon>Sphingomonadaceae</taxon>
        <taxon>Sphingomonas</taxon>
    </lineage>
</organism>
<evidence type="ECO:0000256" key="1">
    <source>
        <dbReference type="SAM" id="MobiDB-lite"/>
    </source>
</evidence>
<feature type="chain" id="PRO_5030998639" evidence="2">
    <location>
        <begin position="21"/>
        <end position="276"/>
    </location>
</feature>
<dbReference type="Proteomes" id="UP000564677">
    <property type="component" value="Unassembled WGS sequence"/>
</dbReference>
<gene>
    <name evidence="3" type="ORF">FHR20_003695</name>
</gene>
<feature type="compositionally biased region" description="Basic and acidic residues" evidence="1">
    <location>
        <begin position="253"/>
        <end position="266"/>
    </location>
</feature>
<comment type="caution">
    <text evidence="3">The sequence shown here is derived from an EMBL/GenBank/DDBJ whole genome shotgun (WGS) entry which is preliminary data.</text>
</comment>
<dbReference type="EMBL" id="JAASQV010000004">
    <property type="protein sequence ID" value="NIJ66719.1"/>
    <property type="molecule type" value="Genomic_DNA"/>
</dbReference>
<proteinExistence type="predicted"/>
<evidence type="ECO:0000313" key="4">
    <source>
        <dbReference type="Proteomes" id="UP000564677"/>
    </source>
</evidence>